<dbReference type="GeneID" id="5892680"/>
<dbReference type="InParanoid" id="A9V3X4"/>
<dbReference type="STRING" id="81824.A9V3X4"/>
<feature type="domain" description="SH2" evidence="4">
    <location>
        <begin position="314"/>
        <end position="435"/>
    </location>
</feature>
<feature type="region of interest" description="Disordered" evidence="3">
    <location>
        <begin position="475"/>
        <end position="511"/>
    </location>
</feature>
<dbReference type="Gene3D" id="3.30.505.10">
    <property type="entry name" value="SH2 domain"/>
    <property type="match status" value="2"/>
</dbReference>
<feature type="region of interest" description="Disordered" evidence="3">
    <location>
        <begin position="158"/>
        <end position="188"/>
    </location>
</feature>
<dbReference type="KEGG" id="mbr:MONBRDRAFT_33139"/>
<dbReference type="PANTHER" id="PTHR10155:SF0">
    <property type="entry name" value="SUPPRESSOR OF CYTOKINE SIGNALING AT 36E, ISOFORM D"/>
    <property type="match status" value="1"/>
</dbReference>
<dbReference type="InterPro" id="IPR000980">
    <property type="entry name" value="SH2"/>
</dbReference>
<feature type="compositionally biased region" description="Low complexity" evidence="3">
    <location>
        <begin position="172"/>
        <end position="188"/>
    </location>
</feature>
<dbReference type="AlphaFoldDB" id="A9V3X4"/>
<evidence type="ECO:0000256" key="2">
    <source>
        <dbReference type="PROSITE-ProRule" id="PRU00191"/>
    </source>
</evidence>
<protein>
    <recommendedName>
        <fullName evidence="4">SH2 domain-containing protein</fullName>
    </recommendedName>
</protein>
<feature type="region of interest" description="Disordered" evidence="3">
    <location>
        <begin position="85"/>
        <end position="128"/>
    </location>
</feature>
<name>A9V3X4_MONBE</name>
<evidence type="ECO:0000313" key="5">
    <source>
        <dbReference type="EMBL" id="EDQ87880.1"/>
    </source>
</evidence>
<evidence type="ECO:0000259" key="4">
    <source>
        <dbReference type="PROSITE" id="PS50001"/>
    </source>
</evidence>
<keyword evidence="6" id="KW-1185">Reference proteome</keyword>
<evidence type="ECO:0000256" key="3">
    <source>
        <dbReference type="SAM" id="MobiDB-lite"/>
    </source>
</evidence>
<dbReference type="Proteomes" id="UP000001357">
    <property type="component" value="Unassembled WGS sequence"/>
</dbReference>
<keyword evidence="1 2" id="KW-0727">SH2 domain</keyword>
<accession>A9V3X4</accession>
<dbReference type="PROSITE" id="PS50001">
    <property type="entry name" value="SH2"/>
    <property type="match status" value="1"/>
</dbReference>
<evidence type="ECO:0000256" key="1">
    <source>
        <dbReference type="ARBA" id="ARBA00022999"/>
    </source>
</evidence>
<gene>
    <name evidence="5" type="ORF">MONBRDRAFT_33139</name>
</gene>
<dbReference type="CDD" id="cd00173">
    <property type="entry name" value="SH2"/>
    <property type="match status" value="2"/>
</dbReference>
<evidence type="ECO:0000313" key="6">
    <source>
        <dbReference type="Proteomes" id="UP000001357"/>
    </source>
</evidence>
<dbReference type="SMART" id="SM00252">
    <property type="entry name" value="SH2"/>
    <property type="match status" value="2"/>
</dbReference>
<proteinExistence type="predicted"/>
<dbReference type="EMBL" id="CH991557">
    <property type="protein sequence ID" value="EDQ87880.1"/>
    <property type="molecule type" value="Genomic_DNA"/>
</dbReference>
<dbReference type="InterPro" id="IPR036860">
    <property type="entry name" value="SH2_dom_sf"/>
</dbReference>
<sequence>MLSRLNTQSFTAEVASEGYAPLRLRRSSSGSAIDTIMNSGKPSLGPLNTFTTSSNGSGGKLSWGTQPNSSLGAMSSSGVLSDMYSSEARSLSPGRLHPALQRRSRASSVGTNHSAASSVQPPSSPVKLQSEALGLPWPQPNHALPRPVSPLIHNRALSSTSASPIPPQHAMSVQHASSSSSLHSFPGSETSCDERYVDHVSQQLSFYRPTLSEPALRASLASEPKKSFLIGHRHDAEEAISTTCFSLIFKDDQENLVTQTIECEDNQFLYLGGRRFDSFYNLVSYYASPRQEAPSVIALAPEDRLLMPHIGQTWFKVDMNSRQAELHLAKPALPDGAFVIRAATRSAGVFLLSIRAERIVSHSGSTSSTTGRDDAKLILKLTESKSPIVHHRLIFFEPCGFRLQNTERHFSTLQALVDLYSVDPDRILPYSLVPNWTTIRRVSSSSSLKLDGAQADSLMRFSLVNSLPVAARTQAEASDSEAEIGTELNPRPRSLTRGRSSPRIARRRARTVGVEAQPQLTDLRPTFLPDWNQLGVSTTQALSKLQALDGSFVVRRSPFACASMTVVHKNSKYNFLIYHDSKGFRFAHQPSEPTLDALIAKHRQAHIRPLPCQLC</sequence>
<dbReference type="SUPFAM" id="SSF55550">
    <property type="entry name" value="SH2 domain"/>
    <property type="match status" value="3"/>
</dbReference>
<reference evidence="5 6" key="1">
    <citation type="journal article" date="2008" name="Nature">
        <title>The genome of the choanoflagellate Monosiga brevicollis and the origin of metazoans.</title>
        <authorList>
            <consortium name="JGI Sequencing"/>
            <person name="King N."/>
            <person name="Westbrook M.J."/>
            <person name="Young S.L."/>
            <person name="Kuo A."/>
            <person name="Abedin M."/>
            <person name="Chapman J."/>
            <person name="Fairclough S."/>
            <person name="Hellsten U."/>
            <person name="Isogai Y."/>
            <person name="Letunic I."/>
            <person name="Marr M."/>
            <person name="Pincus D."/>
            <person name="Putnam N."/>
            <person name="Rokas A."/>
            <person name="Wright K.J."/>
            <person name="Zuzow R."/>
            <person name="Dirks W."/>
            <person name="Good M."/>
            <person name="Goodstein D."/>
            <person name="Lemons D."/>
            <person name="Li W."/>
            <person name="Lyons J.B."/>
            <person name="Morris A."/>
            <person name="Nichols S."/>
            <person name="Richter D.J."/>
            <person name="Salamov A."/>
            <person name="Bork P."/>
            <person name="Lim W.A."/>
            <person name="Manning G."/>
            <person name="Miller W.T."/>
            <person name="McGinnis W."/>
            <person name="Shapiro H."/>
            <person name="Tjian R."/>
            <person name="Grigoriev I.V."/>
            <person name="Rokhsar D."/>
        </authorList>
    </citation>
    <scope>NUCLEOTIDE SEQUENCE [LARGE SCALE GENOMIC DNA]</scope>
    <source>
        <strain evidence="6">MX1 / ATCC 50154</strain>
    </source>
</reference>
<dbReference type="Pfam" id="PF00017">
    <property type="entry name" value="SH2"/>
    <property type="match status" value="1"/>
</dbReference>
<dbReference type="RefSeq" id="XP_001747413.1">
    <property type="nucleotide sequence ID" value="XM_001747361.1"/>
</dbReference>
<dbReference type="PANTHER" id="PTHR10155">
    <property type="entry name" value="PHOSPHATIDYLINOSITOL 3-KINASE REGULATORY SUBUNIT"/>
    <property type="match status" value="1"/>
</dbReference>
<organism evidence="5 6">
    <name type="scientific">Monosiga brevicollis</name>
    <name type="common">Choanoflagellate</name>
    <dbReference type="NCBI Taxonomy" id="81824"/>
    <lineage>
        <taxon>Eukaryota</taxon>
        <taxon>Choanoflagellata</taxon>
        <taxon>Craspedida</taxon>
        <taxon>Salpingoecidae</taxon>
        <taxon>Monosiga</taxon>
    </lineage>
</organism>